<proteinExistence type="predicted"/>
<sequence>MGRNIVWACLGAWYVSGTPVVRAASRVQWEESGSQARGWFSGPPPASRGKYESGRRALHRRRREGEWKAVLMCGGIYACGGSIQPELRPQRMPYTHVLTGSGADSTAVSAVVLVEGRREGGFGLWRNLRPLAEVAEVECLSLKGGGRQSLSRVVSQQESRRRMSSTGGYIVQLLLPWFLSNMDVSEQSDIPGCKYTTREPDRANLLYLLAAGSMLGKEPSLVTEAYVHQPPSTPTETINQVPTLRAERGKGTRRAKQPGRRVKNKDNTRARDKASKLSPPYLSPYRHGPNFVGDPSWLDTSALLVAWSANSAPSLPSPGSQRGRSETSDPLPERGCPASQRIERRWYDVARRRHQNMHAHSLSPKAKSVARSQ</sequence>
<feature type="compositionally biased region" description="Polar residues" evidence="1">
    <location>
        <begin position="312"/>
        <end position="322"/>
    </location>
</feature>
<feature type="region of interest" description="Disordered" evidence="1">
    <location>
        <begin position="244"/>
        <end position="286"/>
    </location>
</feature>
<organism evidence="3 4">
    <name type="scientific">Roridomyces roridus</name>
    <dbReference type="NCBI Taxonomy" id="1738132"/>
    <lineage>
        <taxon>Eukaryota</taxon>
        <taxon>Fungi</taxon>
        <taxon>Dikarya</taxon>
        <taxon>Basidiomycota</taxon>
        <taxon>Agaricomycotina</taxon>
        <taxon>Agaricomycetes</taxon>
        <taxon>Agaricomycetidae</taxon>
        <taxon>Agaricales</taxon>
        <taxon>Marasmiineae</taxon>
        <taxon>Mycenaceae</taxon>
        <taxon>Roridomyces</taxon>
    </lineage>
</organism>
<reference evidence="3" key="1">
    <citation type="submission" date="2023-03" db="EMBL/GenBank/DDBJ databases">
        <title>Massive genome expansion in bonnet fungi (Mycena s.s.) driven by repeated elements and novel gene families across ecological guilds.</title>
        <authorList>
            <consortium name="Lawrence Berkeley National Laboratory"/>
            <person name="Harder C.B."/>
            <person name="Miyauchi S."/>
            <person name="Viragh M."/>
            <person name="Kuo A."/>
            <person name="Thoen E."/>
            <person name="Andreopoulos B."/>
            <person name="Lu D."/>
            <person name="Skrede I."/>
            <person name="Drula E."/>
            <person name="Henrissat B."/>
            <person name="Morin E."/>
            <person name="Kohler A."/>
            <person name="Barry K."/>
            <person name="LaButti K."/>
            <person name="Morin E."/>
            <person name="Salamov A."/>
            <person name="Lipzen A."/>
            <person name="Mereny Z."/>
            <person name="Hegedus B."/>
            <person name="Baldrian P."/>
            <person name="Stursova M."/>
            <person name="Weitz H."/>
            <person name="Taylor A."/>
            <person name="Grigoriev I.V."/>
            <person name="Nagy L.G."/>
            <person name="Martin F."/>
            <person name="Kauserud H."/>
        </authorList>
    </citation>
    <scope>NUCLEOTIDE SEQUENCE</scope>
    <source>
        <strain evidence="3">9284</strain>
    </source>
</reference>
<feature type="compositionally biased region" description="Basic residues" evidence="1">
    <location>
        <begin position="251"/>
        <end position="263"/>
    </location>
</feature>
<feature type="compositionally biased region" description="Basic and acidic residues" evidence="1">
    <location>
        <begin position="341"/>
        <end position="350"/>
    </location>
</feature>
<keyword evidence="2" id="KW-0732">Signal</keyword>
<keyword evidence="4" id="KW-1185">Reference proteome</keyword>
<feature type="region of interest" description="Disordered" evidence="1">
    <location>
        <begin position="312"/>
        <end position="373"/>
    </location>
</feature>
<dbReference type="AlphaFoldDB" id="A0AAD7B3Y1"/>
<evidence type="ECO:0000256" key="2">
    <source>
        <dbReference type="SAM" id="SignalP"/>
    </source>
</evidence>
<accession>A0AAD7B3Y1</accession>
<name>A0AAD7B3Y1_9AGAR</name>
<dbReference type="Proteomes" id="UP001221142">
    <property type="component" value="Unassembled WGS sequence"/>
</dbReference>
<evidence type="ECO:0000256" key="1">
    <source>
        <dbReference type="SAM" id="MobiDB-lite"/>
    </source>
</evidence>
<comment type="caution">
    <text evidence="3">The sequence shown here is derived from an EMBL/GenBank/DDBJ whole genome shotgun (WGS) entry which is preliminary data.</text>
</comment>
<feature type="compositionally biased region" description="Basic and acidic residues" evidence="1">
    <location>
        <begin position="264"/>
        <end position="275"/>
    </location>
</feature>
<dbReference type="EMBL" id="JARKIF010000040">
    <property type="protein sequence ID" value="KAJ7609400.1"/>
    <property type="molecule type" value="Genomic_DNA"/>
</dbReference>
<feature type="signal peptide" evidence="2">
    <location>
        <begin position="1"/>
        <end position="23"/>
    </location>
</feature>
<evidence type="ECO:0000313" key="4">
    <source>
        <dbReference type="Proteomes" id="UP001221142"/>
    </source>
</evidence>
<evidence type="ECO:0000313" key="3">
    <source>
        <dbReference type="EMBL" id="KAJ7609400.1"/>
    </source>
</evidence>
<feature type="chain" id="PRO_5042177983" evidence="2">
    <location>
        <begin position="24"/>
        <end position="373"/>
    </location>
</feature>
<gene>
    <name evidence="3" type="ORF">FB45DRAFT_876504</name>
</gene>
<protein>
    <submittedName>
        <fullName evidence="3">Uncharacterized protein</fullName>
    </submittedName>
</protein>